<evidence type="ECO:0000256" key="1">
    <source>
        <dbReference type="ARBA" id="ARBA00005495"/>
    </source>
</evidence>
<dbReference type="Proteomes" id="UP001610563">
    <property type="component" value="Unassembled WGS sequence"/>
</dbReference>
<dbReference type="EMBL" id="JBFTWV010000162">
    <property type="protein sequence ID" value="KAL2784915.1"/>
    <property type="molecule type" value="Genomic_DNA"/>
</dbReference>
<evidence type="ECO:0000313" key="7">
    <source>
        <dbReference type="Proteomes" id="UP001610563"/>
    </source>
</evidence>
<reference evidence="6 7" key="1">
    <citation type="submission" date="2024-07" db="EMBL/GenBank/DDBJ databases">
        <title>Section-level genome sequencing and comparative genomics of Aspergillus sections Usti and Cavernicolus.</title>
        <authorList>
            <consortium name="Lawrence Berkeley National Laboratory"/>
            <person name="Nybo J.L."/>
            <person name="Vesth T.C."/>
            <person name="Theobald S."/>
            <person name="Frisvad J.C."/>
            <person name="Larsen T.O."/>
            <person name="Kjaerboelling I."/>
            <person name="Rothschild-Mancinelli K."/>
            <person name="Lyhne E.K."/>
            <person name="Kogle M.E."/>
            <person name="Barry K."/>
            <person name="Clum A."/>
            <person name="Na H."/>
            <person name="Ledsgaard L."/>
            <person name="Lin J."/>
            <person name="Lipzen A."/>
            <person name="Kuo A."/>
            <person name="Riley R."/>
            <person name="Mondo S."/>
            <person name="Labutti K."/>
            <person name="Haridas S."/>
            <person name="Pangalinan J."/>
            <person name="Salamov A.A."/>
            <person name="Simmons B.A."/>
            <person name="Magnuson J.K."/>
            <person name="Chen J."/>
            <person name="Drula E."/>
            <person name="Henrissat B."/>
            <person name="Wiebenga A."/>
            <person name="Lubbers R.J."/>
            <person name="Gomes A.C."/>
            <person name="Makela M.R."/>
            <person name="Stajich J."/>
            <person name="Grigoriev I.V."/>
            <person name="Mortensen U.H."/>
            <person name="De Vries R.P."/>
            <person name="Baker S.E."/>
            <person name="Andersen M.R."/>
        </authorList>
    </citation>
    <scope>NUCLEOTIDE SEQUENCE [LARGE SCALE GENOMIC DNA]</scope>
    <source>
        <strain evidence="6 7">CBS 209.92</strain>
    </source>
</reference>
<comment type="similarity">
    <text evidence="1">Belongs to the Gfa family.</text>
</comment>
<accession>A0ABR4FNU2</accession>
<gene>
    <name evidence="6" type="ORF">BJX66DRAFT_329655</name>
</gene>
<sequence length="147" mass="16502">MVHGSCYCGAIRIEYPGEPLKTALCHCTDCRKITGSVFTYNFVALRSDLHVSGSGTPKEVSKTADSGNRLVNYHCADCGTPLYGWKILVGADGVSQKDEIVILRAGIFDDEEFLNRHQPDLEVYVKKRLEWVTKFENAEQYECMMTV</sequence>
<dbReference type="InterPro" id="IPR011057">
    <property type="entry name" value="Mss4-like_sf"/>
</dbReference>
<evidence type="ECO:0000256" key="2">
    <source>
        <dbReference type="ARBA" id="ARBA00022723"/>
    </source>
</evidence>
<dbReference type="SUPFAM" id="SSF51316">
    <property type="entry name" value="Mss4-like"/>
    <property type="match status" value="1"/>
</dbReference>
<dbReference type="PANTHER" id="PTHR33337:SF30">
    <property type="entry name" value="DUF636 DOMAIN PROTEIN (AFU_ORTHOLOGUE AFUA_1G03180)"/>
    <property type="match status" value="1"/>
</dbReference>
<keyword evidence="3" id="KW-0862">Zinc</keyword>
<dbReference type="PROSITE" id="PS51891">
    <property type="entry name" value="CENP_V_GFA"/>
    <property type="match status" value="1"/>
</dbReference>
<comment type="caution">
    <text evidence="6">The sequence shown here is derived from an EMBL/GenBank/DDBJ whole genome shotgun (WGS) entry which is preliminary data.</text>
</comment>
<dbReference type="Gene3D" id="3.90.1590.10">
    <property type="entry name" value="glutathione-dependent formaldehyde- activating enzyme (gfa)"/>
    <property type="match status" value="1"/>
</dbReference>
<organism evidence="6 7">
    <name type="scientific">Aspergillus keveii</name>
    <dbReference type="NCBI Taxonomy" id="714993"/>
    <lineage>
        <taxon>Eukaryota</taxon>
        <taxon>Fungi</taxon>
        <taxon>Dikarya</taxon>
        <taxon>Ascomycota</taxon>
        <taxon>Pezizomycotina</taxon>
        <taxon>Eurotiomycetes</taxon>
        <taxon>Eurotiomycetidae</taxon>
        <taxon>Eurotiales</taxon>
        <taxon>Aspergillaceae</taxon>
        <taxon>Aspergillus</taxon>
        <taxon>Aspergillus subgen. Nidulantes</taxon>
    </lineage>
</organism>
<dbReference type="InterPro" id="IPR006913">
    <property type="entry name" value="CENP-V/GFA"/>
</dbReference>
<feature type="domain" description="CENP-V/GFA" evidence="5">
    <location>
        <begin position="2"/>
        <end position="142"/>
    </location>
</feature>
<dbReference type="Pfam" id="PF04828">
    <property type="entry name" value="GFA"/>
    <property type="match status" value="1"/>
</dbReference>
<dbReference type="PANTHER" id="PTHR33337">
    <property type="entry name" value="GFA DOMAIN-CONTAINING PROTEIN"/>
    <property type="match status" value="1"/>
</dbReference>
<proteinExistence type="inferred from homology"/>
<evidence type="ECO:0000313" key="6">
    <source>
        <dbReference type="EMBL" id="KAL2784915.1"/>
    </source>
</evidence>
<protein>
    <submittedName>
        <fullName evidence="6">Mss4-like protein</fullName>
    </submittedName>
</protein>
<evidence type="ECO:0000256" key="3">
    <source>
        <dbReference type="ARBA" id="ARBA00022833"/>
    </source>
</evidence>
<keyword evidence="2" id="KW-0479">Metal-binding</keyword>
<keyword evidence="7" id="KW-1185">Reference proteome</keyword>
<evidence type="ECO:0000259" key="5">
    <source>
        <dbReference type="PROSITE" id="PS51891"/>
    </source>
</evidence>
<evidence type="ECO:0000256" key="4">
    <source>
        <dbReference type="ARBA" id="ARBA00023239"/>
    </source>
</evidence>
<keyword evidence="4" id="KW-0456">Lyase</keyword>
<name>A0ABR4FNU2_9EURO</name>